<dbReference type="AlphaFoldDB" id="A2DAX7"/>
<feature type="region of interest" description="Disordered" evidence="1">
    <location>
        <begin position="208"/>
        <end position="227"/>
    </location>
</feature>
<dbReference type="SMR" id="A2DAX7"/>
<reference evidence="2" key="1">
    <citation type="submission" date="2006-10" db="EMBL/GenBank/DDBJ databases">
        <authorList>
            <person name="Amadeo P."/>
            <person name="Zhao Q."/>
            <person name="Wortman J."/>
            <person name="Fraser-Liggett C."/>
            <person name="Carlton J."/>
        </authorList>
    </citation>
    <scope>NUCLEOTIDE SEQUENCE</scope>
    <source>
        <strain evidence="2">G3</strain>
    </source>
</reference>
<name>A2DAX7_TRIV3</name>
<evidence type="ECO:0000313" key="2">
    <source>
        <dbReference type="EMBL" id="EAY22307.1"/>
    </source>
</evidence>
<evidence type="ECO:0000256" key="1">
    <source>
        <dbReference type="SAM" id="MobiDB-lite"/>
    </source>
</evidence>
<proteinExistence type="predicted"/>
<feature type="compositionally biased region" description="Polar residues" evidence="1">
    <location>
        <begin position="27"/>
        <end position="43"/>
    </location>
</feature>
<dbReference type="VEuPathDB" id="TrichDB:TVAGG3_0517760"/>
<feature type="region of interest" description="Disordered" evidence="1">
    <location>
        <begin position="1"/>
        <end position="43"/>
    </location>
</feature>
<dbReference type="KEGG" id="tva:5467880"/>
<feature type="compositionally biased region" description="Low complexity" evidence="1">
    <location>
        <begin position="259"/>
        <end position="270"/>
    </location>
</feature>
<accession>A2DAX7</accession>
<sequence>MDDLRKDKNMIYTPSRSEPASRRISRSESMNSTSSIKISINDNPESANRTETIIIPAQSSAKTSRNQKSQWRDTYFPNYPLRKKKSVQMQYSGSKSSREISLSQKILASLNDTELLTDSTEIESDLNINGPLPPRMDTGIQTDWKVTNNKLRLEVTFEGETLLKKDRKFTLVTLPHDYIEIGFRADANKNDEFANIVHKKFDKNRVVTGAKKKKEESQESQPNTSRAILSTTEIFPFASERKIKYLNYNANTEKLKSLQKSNKKSISSESSDQKAPPEPKQDTKETTNKKILLIPVLESDLEEMDVTIPMNNEKPKYMNPKPPLSISEPYKISK</sequence>
<gene>
    <name evidence="2" type="ORF">TVAG_377860</name>
</gene>
<evidence type="ECO:0000313" key="3">
    <source>
        <dbReference type="Proteomes" id="UP000001542"/>
    </source>
</evidence>
<feature type="region of interest" description="Disordered" evidence="1">
    <location>
        <begin position="310"/>
        <end position="334"/>
    </location>
</feature>
<dbReference type="InParanoid" id="A2DAX7"/>
<feature type="compositionally biased region" description="Basic and acidic residues" evidence="1">
    <location>
        <begin position="271"/>
        <end position="288"/>
    </location>
</feature>
<dbReference type="Proteomes" id="UP000001542">
    <property type="component" value="Unassembled WGS sequence"/>
</dbReference>
<keyword evidence="3" id="KW-1185">Reference proteome</keyword>
<reference evidence="2" key="2">
    <citation type="journal article" date="2007" name="Science">
        <title>Draft genome sequence of the sexually transmitted pathogen Trichomonas vaginalis.</title>
        <authorList>
            <person name="Carlton J.M."/>
            <person name="Hirt R.P."/>
            <person name="Silva J.C."/>
            <person name="Delcher A.L."/>
            <person name="Schatz M."/>
            <person name="Zhao Q."/>
            <person name="Wortman J.R."/>
            <person name="Bidwell S.L."/>
            <person name="Alsmark U.C.M."/>
            <person name="Besteiro S."/>
            <person name="Sicheritz-Ponten T."/>
            <person name="Noel C.J."/>
            <person name="Dacks J.B."/>
            <person name="Foster P.G."/>
            <person name="Simillion C."/>
            <person name="Van de Peer Y."/>
            <person name="Miranda-Saavedra D."/>
            <person name="Barton G.J."/>
            <person name="Westrop G.D."/>
            <person name="Mueller S."/>
            <person name="Dessi D."/>
            <person name="Fiori P.L."/>
            <person name="Ren Q."/>
            <person name="Paulsen I."/>
            <person name="Zhang H."/>
            <person name="Bastida-Corcuera F.D."/>
            <person name="Simoes-Barbosa A."/>
            <person name="Brown M.T."/>
            <person name="Hayes R.D."/>
            <person name="Mukherjee M."/>
            <person name="Okumura C.Y."/>
            <person name="Schneider R."/>
            <person name="Smith A.J."/>
            <person name="Vanacova S."/>
            <person name="Villalvazo M."/>
            <person name="Haas B.J."/>
            <person name="Pertea M."/>
            <person name="Feldblyum T.V."/>
            <person name="Utterback T.R."/>
            <person name="Shu C.L."/>
            <person name="Osoegawa K."/>
            <person name="de Jong P.J."/>
            <person name="Hrdy I."/>
            <person name="Horvathova L."/>
            <person name="Zubacova Z."/>
            <person name="Dolezal P."/>
            <person name="Malik S.B."/>
            <person name="Logsdon J.M. Jr."/>
            <person name="Henze K."/>
            <person name="Gupta A."/>
            <person name="Wang C.C."/>
            <person name="Dunne R.L."/>
            <person name="Upcroft J.A."/>
            <person name="Upcroft P."/>
            <person name="White O."/>
            <person name="Salzberg S.L."/>
            <person name="Tang P."/>
            <person name="Chiu C.-H."/>
            <person name="Lee Y.-S."/>
            <person name="Embley T.M."/>
            <person name="Coombs G.H."/>
            <person name="Mottram J.C."/>
            <person name="Tachezy J."/>
            <person name="Fraser-Liggett C.M."/>
            <person name="Johnson P.J."/>
        </authorList>
    </citation>
    <scope>NUCLEOTIDE SEQUENCE [LARGE SCALE GENOMIC DNA]</scope>
    <source>
        <strain evidence="2">G3</strain>
    </source>
</reference>
<organism evidence="2 3">
    <name type="scientific">Trichomonas vaginalis (strain ATCC PRA-98 / G3)</name>
    <dbReference type="NCBI Taxonomy" id="412133"/>
    <lineage>
        <taxon>Eukaryota</taxon>
        <taxon>Metamonada</taxon>
        <taxon>Parabasalia</taxon>
        <taxon>Trichomonadida</taxon>
        <taxon>Trichomonadidae</taxon>
        <taxon>Trichomonas</taxon>
    </lineage>
</organism>
<dbReference type="EMBL" id="DS113184">
    <property type="protein sequence ID" value="EAY22307.1"/>
    <property type="molecule type" value="Genomic_DNA"/>
</dbReference>
<dbReference type="RefSeq" id="XP_001583293.1">
    <property type="nucleotide sequence ID" value="XM_001583243.1"/>
</dbReference>
<feature type="region of interest" description="Disordered" evidence="1">
    <location>
        <begin position="259"/>
        <end position="291"/>
    </location>
</feature>
<protein>
    <submittedName>
        <fullName evidence="2">Uncharacterized protein</fullName>
    </submittedName>
</protein>
<dbReference type="VEuPathDB" id="TrichDB:TVAG_377860"/>